<organism evidence="2 3">
    <name type="scientific">Phoenix dactylifera</name>
    <name type="common">Date palm</name>
    <dbReference type="NCBI Taxonomy" id="42345"/>
    <lineage>
        <taxon>Eukaryota</taxon>
        <taxon>Viridiplantae</taxon>
        <taxon>Streptophyta</taxon>
        <taxon>Embryophyta</taxon>
        <taxon>Tracheophyta</taxon>
        <taxon>Spermatophyta</taxon>
        <taxon>Magnoliopsida</taxon>
        <taxon>Liliopsida</taxon>
        <taxon>Arecaceae</taxon>
        <taxon>Coryphoideae</taxon>
        <taxon>Phoeniceae</taxon>
        <taxon>Phoenix</taxon>
    </lineage>
</organism>
<keyword evidence="2" id="KW-1185">Reference proteome</keyword>
<proteinExistence type="predicted"/>
<sequence length="96" mass="11220">MMDAKDPPEEPTTASKDEPVQFDPSRMIGIIKRKALIKELASSYHNECLAYCQELLQLQRKWEEQQYIERKTSEDARKQVVMKPSKRPKKGVSRNL</sequence>
<feature type="compositionally biased region" description="Basic residues" evidence="1">
    <location>
        <begin position="84"/>
        <end position="96"/>
    </location>
</feature>
<feature type="region of interest" description="Disordered" evidence="1">
    <location>
        <begin position="1"/>
        <end position="23"/>
    </location>
</feature>
<evidence type="ECO:0000313" key="2">
    <source>
        <dbReference type="Proteomes" id="UP000228380"/>
    </source>
</evidence>
<evidence type="ECO:0000256" key="1">
    <source>
        <dbReference type="SAM" id="MobiDB-lite"/>
    </source>
</evidence>
<gene>
    <name evidence="3" type="primary">LOC103698568</name>
</gene>
<dbReference type="PANTHER" id="PTHR37242:SF1">
    <property type="entry name" value="OS09G0569450 PROTEIN"/>
    <property type="match status" value="1"/>
</dbReference>
<name>A0A8B8J0G6_PHODC</name>
<accession>A0A8B8J0G6</accession>
<feature type="region of interest" description="Disordered" evidence="1">
    <location>
        <begin position="73"/>
        <end position="96"/>
    </location>
</feature>
<reference evidence="3" key="2">
    <citation type="submission" date="2025-08" db="UniProtKB">
        <authorList>
            <consortium name="RefSeq"/>
        </authorList>
    </citation>
    <scope>IDENTIFICATION</scope>
    <source>
        <tissue evidence="3">Young leaves</tissue>
    </source>
</reference>
<dbReference type="KEGG" id="pda:103698568"/>
<protein>
    <submittedName>
        <fullName evidence="3">Uncharacterized protein LOC103698568</fullName>
    </submittedName>
</protein>
<dbReference type="PANTHER" id="PTHR37242">
    <property type="entry name" value="OS09G0569450 PROTEIN"/>
    <property type="match status" value="1"/>
</dbReference>
<dbReference type="Proteomes" id="UP000228380">
    <property type="component" value="Chromosome 18"/>
</dbReference>
<dbReference type="RefSeq" id="XP_026657492.1">
    <property type="nucleotide sequence ID" value="XM_026801691.1"/>
</dbReference>
<dbReference type="OrthoDB" id="1906532at2759"/>
<dbReference type="GeneID" id="103698568"/>
<reference evidence="2" key="1">
    <citation type="journal article" date="2019" name="Nat. Commun.">
        <title>Genome-wide association mapping of date palm fruit traits.</title>
        <authorList>
            <person name="Hazzouri K.M."/>
            <person name="Gros-Balthazard M."/>
            <person name="Flowers J.M."/>
            <person name="Copetti D."/>
            <person name="Lemansour A."/>
            <person name="Lebrun M."/>
            <person name="Masmoudi K."/>
            <person name="Ferrand S."/>
            <person name="Dhar M.I."/>
            <person name="Fresquez Z.A."/>
            <person name="Rosas U."/>
            <person name="Zhang J."/>
            <person name="Talag J."/>
            <person name="Lee S."/>
            <person name="Kudrna D."/>
            <person name="Powell R.F."/>
            <person name="Leitch I.J."/>
            <person name="Krueger R.R."/>
            <person name="Wing R.A."/>
            <person name="Amiri K.M.A."/>
            <person name="Purugganan M.D."/>
        </authorList>
    </citation>
    <scope>NUCLEOTIDE SEQUENCE [LARGE SCALE GENOMIC DNA]</scope>
    <source>
        <strain evidence="2">cv. Khalas</strain>
    </source>
</reference>
<evidence type="ECO:0000313" key="3">
    <source>
        <dbReference type="RefSeq" id="XP_026657492.1"/>
    </source>
</evidence>
<dbReference type="AlphaFoldDB" id="A0A8B8J0G6"/>